<evidence type="ECO:0000313" key="2">
    <source>
        <dbReference type="Proteomes" id="UP001492541"/>
    </source>
</evidence>
<keyword evidence="2" id="KW-1185">Reference proteome</keyword>
<protein>
    <submittedName>
        <fullName evidence="1">DUF2150 family protein</fullName>
    </submittedName>
</protein>
<proteinExistence type="predicted"/>
<dbReference type="Pfam" id="PF09920">
    <property type="entry name" value="DUF2150"/>
    <property type="match status" value="1"/>
</dbReference>
<dbReference type="RefSeq" id="WP_346297629.1">
    <property type="nucleotide sequence ID" value="NZ_CP087714.1"/>
</dbReference>
<gene>
    <name evidence="1" type="ORF">LPQ35_09085</name>
</gene>
<sequence>MFYSKERLANWLERINSEEIDIETGKGIDVFDRMLEDYIIACRNLMRSIKAREITKKEAIALINESEKVLEKSFDFGDELKGELFEITKEQMKIVLEALKLVIEGKVSKKSFDKLLNEAFKKEHEGDIEGAFESVVKIAAKVLAGEEFPEDIEIPDEDLIVVGWLDAVDAINTINVLSEIDKSEIEDDVE</sequence>
<dbReference type="PIRSF" id="PIRSF022079">
    <property type="entry name" value="UCP022079"/>
    <property type="match status" value="1"/>
</dbReference>
<organism evidence="1 2">
    <name type="scientific">Geoglobus acetivorans</name>
    <dbReference type="NCBI Taxonomy" id="565033"/>
    <lineage>
        <taxon>Archaea</taxon>
        <taxon>Methanobacteriati</taxon>
        <taxon>Methanobacteriota</taxon>
        <taxon>Archaeoglobi</taxon>
        <taxon>Archaeoglobales</taxon>
        <taxon>Archaeoglobaceae</taxon>
        <taxon>Geoglobus</taxon>
    </lineage>
</organism>
<dbReference type="EMBL" id="CP087714">
    <property type="protein sequence ID" value="XAT63402.1"/>
    <property type="molecule type" value="Genomic_DNA"/>
</dbReference>
<evidence type="ECO:0000313" key="1">
    <source>
        <dbReference type="EMBL" id="XAT63402.1"/>
    </source>
</evidence>
<dbReference type="Proteomes" id="UP001492541">
    <property type="component" value="Chromosome"/>
</dbReference>
<dbReference type="InterPro" id="IPR014518">
    <property type="entry name" value="UCP022079"/>
</dbReference>
<accession>A0ABZ3H4Q1</accession>
<dbReference type="GeneID" id="90449845"/>
<name>A0ABZ3H4Q1_GEOAI</name>
<reference evidence="1 2" key="1">
    <citation type="submission" date="2021-11" db="EMBL/GenBank/DDBJ databases">
        <title>Whole genome of Geoglobus acetivorans.</title>
        <authorList>
            <person name="Liu D."/>
        </authorList>
    </citation>
    <scope>NUCLEOTIDE SEQUENCE [LARGE SCALE GENOMIC DNA]</scope>
    <source>
        <strain evidence="1 2">SBH6</strain>
    </source>
</reference>